<dbReference type="RefSeq" id="WP_125554881.1">
    <property type="nucleotide sequence ID" value="NZ_RBVX01000003.1"/>
</dbReference>
<dbReference type="EMBL" id="RBVX01000003">
    <property type="protein sequence ID" value="RSL34650.1"/>
    <property type="molecule type" value="Genomic_DNA"/>
</dbReference>
<dbReference type="OrthoDB" id="2867593at2"/>
<evidence type="ECO:0000313" key="2">
    <source>
        <dbReference type="Proteomes" id="UP000275076"/>
    </source>
</evidence>
<comment type="caution">
    <text evidence="1">The sequence shown here is derived from an EMBL/GenBank/DDBJ whole genome shotgun (WGS) entry which is preliminary data.</text>
</comment>
<accession>A0A3R9QW45</accession>
<dbReference type="AlphaFoldDB" id="A0A3R9QW45"/>
<sequence length="135" mass="16573">MEPYLSDDINLDASFLLWLNKQTDYLENEEWMLDAFLFALRKISRHNFIRLDKDFYLHRRFWKGMEFPFRYKLLTKRKKPGDFVLYHFIETVLITEEWIIKDSHYASITDKGEAFLCLPRKAQWNQILGYIWPQQ</sequence>
<evidence type="ECO:0000313" key="1">
    <source>
        <dbReference type="EMBL" id="RSL34650.1"/>
    </source>
</evidence>
<organism evidence="1 2">
    <name type="scientific">Salibacterium salarium</name>
    <dbReference type="NCBI Taxonomy" id="284579"/>
    <lineage>
        <taxon>Bacteria</taxon>
        <taxon>Bacillati</taxon>
        <taxon>Bacillota</taxon>
        <taxon>Bacilli</taxon>
        <taxon>Bacillales</taxon>
        <taxon>Bacillaceae</taxon>
    </lineage>
</organism>
<keyword evidence="2" id="KW-1185">Reference proteome</keyword>
<name>A0A3R9QW45_9BACI</name>
<dbReference type="Proteomes" id="UP000275076">
    <property type="component" value="Unassembled WGS sequence"/>
</dbReference>
<gene>
    <name evidence="1" type="ORF">D7Z54_05810</name>
</gene>
<reference evidence="1 2" key="1">
    <citation type="submission" date="2018-10" db="EMBL/GenBank/DDBJ databases">
        <title>Draft genome sequence of Bacillus salarius IM0101, isolated from a hypersaline soil in Inner Mongolia, China.</title>
        <authorList>
            <person name="Yamprayoonswat W."/>
            <person name="Boonvisut S."/>
            <person name="Jumpathong W."/>
            <person name="Sittihan S."/>
            <person name="Ruangsuj P."/>
            <person name="Wanthongcharoen S."/>
            <person name="Thongpramul N."/>
            <person name="Pimmason S."/>
            <person name="Yu B."/>
            <person name="Yasawong M."/>
        </authorList>
    </citation>
    <scope>NUCLEOTIDE SEQUENCE [LARGE SCALE GENOMIC DNA]</scope>
    <source>
        <strain evidence="1 2">IM0101</strain>
    </source>
</reference>
<protein>
    <submittedName>
        <fullName evidence="1">Uncharacterized protein</fullName>
    </submittedName>
</protein>
<proteinExistence type="predicted"/>